<dbReference type="EMBL" id="CP017606">
    <property type="protein sequence ID" value="ATW30051.1"/>
    <property type="molecule type" value="Genomic_DNA"/>
</dbReference>
<evidence type="ECO:0000313" key="3">
    <source>
        <dbReference type="Proteomes" id="UP000230008"/>
    </source>
</evidence>
<feature type="chain" id="PRO_5030044969" description="Glycoside hydrolase family 42 N-terminal domain-containing protein" evidence="1">
    <location>
        <begin position="23"/>
        <end position="319"/>
    </location>
</feature>
<dbReference type="Gene3D" id="3.20.20.80">
    <property type="entry name" value="Glycosidases"/>
    <property type="match status" value="1"/>
</dbReference>
<protein>
    <recommendedName>
        <fullName evidence="4">Glycoside hydrolase family 42 N-terminal domain-containing protein</fullName>
    </recommendedName>
</protein>
<dbReference type="Proteomes" id="UP000230008">
    <property type="component" value="Chromosome"/>
</dbReference>
<gene>
    <name evidence="2" type="ORF">BJP41_06615</name>
</gene>
<accession>A0A2D3T8A5</accession>
<dbReference type="SUPFAM" id="SSF51445">
    <property type="entry name" value="(Trans)glycosidases"/>
    <property type="match status" value="1"/>
</dbReference>
<evidence type="ECO:0000256" key="1">
    <source>
        <dbReference type="SAM" id="SignalP"/>
    </source>
</evidence>
<name>A0A2D3T8A5_9ENTR</name>
<dbReference type="InterPro" id="IPR017853">
    <property type="entry name" value="GH"/>
</dbReference>
<feature type="signal peptide" evidence="1">
    <location>
        <begin position="1"/>
        <end position="22"/>
    </location>
</feature>
<reference evidence="3" key="2">
    <citation type="submission" date="2017-11" db="EMBL/GenBank/DDBJ databases">
        <title>PacBio sequencing of new strain of the secondary endosymbiont Candidatus Hamiltonella defensa.</title>
        <authorList>
            <person name="Strand M.R."/>
            <person name="Oliver K."/>
        </authorList>
    </citation>
    <scope>NUCLEOTIDE SEQUENCE [LARGE SCALE GENOMIC DNA]</scope>
    <source>
        <strain evidence="3">A2C</strain>
    </source>
</reference>
<evidence type="ECO:0008006" key="4">
    <source>
        <dbReference type="Google" id="ProtNLM"/>
    </source>
</evidence>
<dbReference type="RefSeq" id="WP_100103386.1">
    <property type="nucleotide sequence ID" value="NZ_CAWNMT010000001.1"/>
</dbReference>
<organism evidence="2 3">
    <name type="scientific">Candidatus Williamhamiltonella defendens</name>
    <dbReference type="NCBI Taxonomy" id="138072"/>
    <lineage>
        <taxon>Bacteria</taxon>
        <taxon>Pseudomonadati</taxon>
        <taxon>Pseudomonadota</taxon>
        <taxon>Gammaproteobacteria</taxon>
        <taxon>Enterobacterales</taxon>
        <taxon>Enterobacteriaceae</taxon>
        <taxon>aphid secondary symbionts</taxon>
        <taxon>Candidatus Williamhamiltonella</taxon>
    </lineage>
</organism>
<evidence type="ECO:0000313" key="2">
    <source>
        <dbReference type="EMBL" id="ATW30051.1"/>
    </source>
</evidence>
<keyword evidence="1" id="KW-0732">Signal</keyword>
<dbReference type="AlphaFoldDB" id="A0A2D3T8A5"/>
<proteinExistence type="predicted"/>
<sequence length="319" mass="37363">MNILRFSFMLFTLTFTSFPVFSAPLKNYLYTSSGNLEKIKPLLIRPDIDGVQIVYNWNILEKQKNQYDFSEIEKDLEYVNKLHKNLFIQLQDRFFSSDAKNVPYYLLNEPIYKKGLVHQYDNPGENKPIASGWVAQQWNPEVQKRYQKLISELAKKFDGRIFGINLPETAIDIDIKKDTTGFTCEKYFNAEIENALFTRKAFKKSHVVQYINFWPCEWNNDHQYMSKFFALAEKNNIGLGGPDIIPNKKGHMKNAYPFFHQYKGKLGLVAMAVQEPTLTYTNPQTRQPFTKAEFTDYAENYLGADIIFWSLSSPWLDRQ</sequence>
<reference evidence="3" key="1">
    <citation type="submission" date="2016-10" db="EMBL/GenBank/DDBJ databases">
        <authorList>
            <person name="Chevignon G."/>
        </authorList>
    </citation>
    <scope>NUCLEOTIDE SEQUENCE [LARGE SCALE GENOMIC DNA]</scope>
    <source>
        <strain evidence="3">A2C</strain>
    </source>
</reference>